<keyword evidence="1" id="KW-1133">Transmembrane helix</keyword>
<accession>A0A1H0C199</accession>
<proteinExistence type="predicted"/>
<sequence>MTFFDRFLIAFSFPLGFLFGALAMSVAALFAVTGWVAGSVFLCAVGCVVIVDCLFNRLDGDTFRRLGRRTGAEITRLEQSFARRSRLSRCVFAMGFAVAVGSSLIWSVETVTGFVRLIWPA</sequence>
<dbReference type="OrthoDB" id="9937894at2"/>
<evidence type="ECO:0000313" key="2">
    <source>
        <dbReference type="EMBL" id="SHJ49890.1"/>
    </source>
</evidence>
<dbReference type="Proteomes" id="UP000324252">
    <property type="component" value="Unassembled WGS sequence"/>
</dbReference>
<evidence type="ECO:0000256" key="1">
    <source>
        <dbReference type="SAM" id="Phobius"/>
    </source>
</evidence>
<keyword evidence="1" id="KW-0812">Transmembrane</keyword>
<organism evidence="2 3">
    <name type="scientific">Lutimaribacter pacificus</name>
    <dbReference type="NCBI Taxonomy" id="391948"/>
    <lineage>
        <taxon>Bacteria</taxon>
        <taxon>Pseudomonadati</taxon>
        <taxon>Pseudomonadota</taxon>
        <taxon>Alphaproteobacteria</taxon>
        <taxon>Rhodobacterales</taxon>
        <taxon>Roseobacteraceae</taxon>
        <taxon>Lutimaribacter</taxon>
    </lineage>
</organism>
<feature type="transmembrane region" description="Helical" evidence="1">
    <location>
        <begin position="90"/>
        <end position="108"/>
    </location>
</feature>
<dbReference type="EMBL" id="FQZZ01000001">
    <property type="protein sequence ID" value="SHJ49890.1"/>
    <property type="molecule type" value="Genomic_DNA"/>
</dbReference>
<dbReference type="RefSeq" id="WP_149786659.1">
    <property type="nucleotide sequence ID" value="NZ_FNIO01000001.1"/>
</dbReference>
<reference evidence="2 3" key="1">
    <citation type="submission" date="2016-11" db="EMBL/GenBank/DDBJ databases">
        <authorList>
            <person name="Varghese N."/>
            <person name="Submissions S."/>
        </authorList>
    </citation>
    <scope>NUCLEOTIDE SEQUENCE [LARGE SCALE GENOMIC DNA]</scope>
    <source>
        <strain evidence="2 3">DSM 29620</strain>
    </source>
</reference>
<gene>
    <name evidence="2" type="ORF">SAMN05444142_101447</name>
</gene>
<dbReference type="AlphaFoldDB" id="A0A1H0C199"/>
<keyword evidence="1" id="KW-0472">Membrane</keyword>
<feature type="transmembrane region" description="Helical" evidence="1">
    <location>
        <begin position="7"/>
        <end position="30"/>
    </location>
</feature>
<protein>
    <submittedName>
        <fullName evidence="2">Uncharacterized protein</fullName>
    </submittedName>
</protein>
<evidence type="ECO:0000313" key="3">
    <source>
        <dbReference type="Proteomes" id="UP000324252"/>
    </source>
</evidence>
<keyword evidence="3" id="KW-1185">Reference proteome</keyword>
<feature type="transmembrane region" description="Helical" evidence="1">
    <location>
        <begin position="36"/>
        <end position="55"/>
    </location>
</feature>
<name>A0A1H0C199_9RHOB</name>